<evidence type="ECO:0000313" key="2">
    <source>
        <dbReference type="Proteomes" id="UP001432322"/>
    </source>
</evidence>
<protein>
    <recommendedName>
        <fullName evidence="3">F-box domain-containing protein</fullName>
    </recommendedName>
</protein>
<keyword evidence="2" id="KW-1185">Reference proteome</keyword>
<accession>A0AAV5WHQ0</accession>
<sequence>NEEPPVKIRRSTRIAVKKKNNSFPILELPAELSFKILSYMGRKELGVCLQSLPLDKVHAEWSKDNRIESMTIKKYSKMDMAELKCDRYYSSKIIKSSLSHIYDRFNEVYEKCEIGTLTVAVSPNVGNSLYRELIESCKRIKSVDDLMISFPILDLSGELSSKILSYLGSKELSVCMHSLALDKVHAEWNKDEKLKKLEIQVQIDHNVHKSVFQELIDSLIGIRCSAASINGKFDLISNENLRELISNKNMLEIRGLGDLITAAGILTVWQDLLDGKFEGLKMYVNKSLSDELFHLLDCKLNNSQFEEEQVESAGREPPKRYEIWSDKFHENSVTMSIIYKNRPWMSAKYKHQEFCEKYARHPYKNC</sequence>
<feature type="non-terminal residue" evidence="1">
    <location>
        <position position="1"/>
    </location>
</feature>
<evidence type="ECO:0000313" key="1">
    <source>
        <dbReference type="EMBL" id="GMT30557.1"/>
    </source>
</evidence>
<dbReference type="Proteomes" id="UP001432322">
    <property type="component" value="Unassembled WGS sequence"/>
</dbReference>
<reference evidence="1" key="1">
    <citation type="submission" date="2023-10" db="EMBL/GenBank/DDBJ databases">
        <title>Genome assembly of Pristionchus species.</title>
        <authorList>
            <person name="Yoshida K."/>
            <person name="Sommer R.J."/>
        </authorList>
    </citation>
    <scope>NUCLEOTIDE SEQUENCE</scope>
    <source>
        <strain evidence="1">RS5133</strain>
    </source>
</reference>
<dbReference type="AlphaFoldDB" id="A0AAV5WHQ0"/>
<organism evidence="1 2">
    <name type="scientific">Pristionchus fissidentatus</name>
    <dbReference type="NCBI Taxonomy" id="1538716"/>
    <lineage>
        <taxon>Eukaryota</taxon>
        <taxon>Metazoa</taxon>
        <taxon>Ecdysozoa</taxon>
        <taxon>Nematoda</taxon>
        <taxon>Chromadorea</taxon>
        <taxon>Rhabditida</taxon>
        <taxon>Rhabditina</taxon>
        <taxon>Diplogasteromorpha</taxon>
        <taxon>Diplogasteroidea</taxon>
        <taxon>Neodiplogasteridae</taxon>
        <taxon>Pristionchus</taxon>
    </lineage>
</organism>
<gene>
    <name evidence="1" type="ORF">PFISCL1PPCAC_21854</name>
</gene>
<comment type="caution">
    <text evidence="1">The sequence shown here is derived from an EMBL/GenBank/DDBJ whole genome shotgun (WGS) entry which is preliminary data.</text>
</comment>
<dbReference type="EMBL" id="BTSY01000005">
    <property type="protein sequence ID" value="GMT30557.1"/>
    <property type="molecule type" value="Genomic_DNA"/>
</dbReference>
<evidence type="ECO:0008006" key="3">
    <source>
        <dbReference type="Google" id="ProtNLM"/>
    </source>
</evidence>
<name>A0AAV5WHQ0_9BILA</name>
<proteinExistence type="predicted"/>